<dbReference type="InterPro" id="IPR013761">
    <property type="entry name" value="SAM/pointed_sf"/>
</dbReference>
<dbReference type="Proteomes" id="UP001234178">
    <property type="component" value="Unassembled WGS sequence"/>
</dbReference>
<proteinExistence type="predicted"/>
<comment type="caution">
    <text evidence="2">The sequence shown here is derived from an EMBL/GenBank/DDBJ whole genome shotgun (WGS) entry which is preliminary data.</text>
</comment>
<dbReference type="SUPFAM" id="SSF47769">
    <property type="entry name" value="SAM/Pointed domain"/>
    <property type="match status" value="1"/>
</dbReference>
<evidence type="ECO:0000313" key="3">
    <source>
        <dbReference type="Proteomes" id="UP001234178"/>
    </source>
</evidence>
<protein>
    <recommendedName>
        <fullName evidence="4">SAM domain-containing protein</fullName>
    </recommendedName>
</protein>
<feature type="region of interest" description="Disordered" evidence="1">
    <location>
        <begin position="72"/>
        <end position="103"/>
    </location>
</feature>
<name>A0ABQ9Z0B0_9CRUS</name>
<reference evidence="2 3" key="1">
    <citation type="journal article" date="2023" name="Nucleic Acids Res.">
        <title>The hologenome of Daphnia magna reveals possible DNA methylation and microbiome-mediated evolution of the host genome.</title>
        <authorList>
            <person name="Chaturvedi A."/>
            <person name="Li X."/>
            <person name="Dhandapani V."/>
            <person name="Marshall H."/>
            <person name="Kissane S."/>
            <person name="Cuenca-Cambronero M."/>
            <person name="Asole G."/>
            <person name="Calvet F."/>
            <person name="Ruiz-Romero M."/>
            <person name="Marangio P."/>
            <person name="Guigo R."/>
            <person name="Rago D."/>
            <person name="Mirbahai L."/>
            <person name="Eastwood N."/>
            <person name="Colbourne J.K."/>
            <person name="Zhou J."/>
            <person name="Mallon E."/>
            <person name="Orsini L."/>
        </authorList>
    </citation>
    <scope>NUCLEOTIDE SEQUENCE [LARGE SCALE GENOMIC DNA]</scope>
    <source>
        <strain evidence="2">LRV0_1</strain>
    </source>
</reference>
<keyword evidence="3" id="KW-1185">Reference proteome</keyword>
<evidence type="ECO:0008006" key="4">
    <source>
        <dbReference type="Google" id="ProtNLM"/>
    </source>
</evidence>
<gene>
    <name evidence="2" type="ORF">OUZ56_011481</name>
</gene>
<evidence type="ECO:0000313" key="2">
    <source>
        <dbReference type="EMBL" id="KAK4006327.1"/>
    </source>
</evidence>
<accession>A0ABQ9Z0B0</accession>
<dbReference type="EMBL" id="JAOYFB010000002">
    <property type="protein sequence ID" value="KAK4006327.1"/>
    <property type="molecule type" value="Genomic_DNA"/>
</dbReference>
<dbReference type="Gene3D" id="1.10.150.50">
    <property type="entry name" value="Transcription Factor, Ets-1"/>
    <property type="match status" value="1"/>
</dbReference>
<sequence length="282" mass="31808">MDVTAWSSTEVEHFLITKEFSEDITKVLKENEIDGEYLVLLNNTDVAGFGFKVGPSSKIRFLIESLRQKQASQSSSTADADKSKQDIIVDNGSGSSSDHTPSIPEKHLYAAAIVKEFPCLGNKIQLPQGKMEINHDVSFHPQAGRDGVRKRKPNNKQARSSGSDDIPKRKKQKKGVVAITNPTAIEDKNMINSMYMEKTFEHRQRQSLNTFNYASDVLNEYPRFMDVNNGALIFHLTSFGIFKPNIHTLRTVLSENDLLTNFLLPCCCWQERLEKNSLKRGV</sequence>
<organism evidence="2 3">
    <name type="scientific">Daphnia magna</name>
    <dbReference type="NCBI Taxonomy" id="35525"/>
    <lineage>
        <taxon>Eukaryota</taxon>
        <taxon>Metazoa</taxon>
        <taxon>Ecdysozoa</taxon>
        <taxon>Arthropoda</taxon>
        <taxon>Crustacea</taxon>
        <taxon>Branchiopoda</taxon>
        <taxon>Diplostraca</taxon>
        <taxon>Cladocera</taxon>
        <taxon>Anomopoda</taxon>
        <taxon>Daphniidae</taxon>
        <taxon>Daphnia</taxon>
    </lineage>
</organism>
<evidence type="ECO:0000256" key="1">
    <source>
        <dbReference type="SAM" id="MobiDB-lite"/>
    </source>
</evidence>
<feature type="region of interest" description="Disordered" evidence="1">
    <location>
        <begin position="139"/>
        <end position="176"/>
    </location>
</feature>